<keyword evidence="3" id="KW-1185">Reference proteome</keyword>
<feature type="compositionally biased region" description="Pro residues" evidence="1">
    <location>
        <begin position="877"/>
        <end position="888"/>
    </location>
</feature>
<feature type="compositionally biased region" description="Basic and acidic residues" evidence="1">
    <location>
        <begin position="1881"/>
        <end position="1909"/>
    </location>
</feature>
<proteinExistence type="predicted"/>
<feature type="compositionally biased region" description="Basic and acidic residues" evidence="1">
    <location>
        <begin position="486"/>
        <end position="496"/>
    </location>
</feature>
<feature type="region of interest" description="Disordered" evidence="1">
    <location>
        <begin position="1090"/>
        <end position="1118"/>
    </location>
</feature>
<feature type="compositionally biased region" description="Basic residues" evidence="1">
    <location>
        <begin position="1"/>
        <end position="12"/>
    </location>
</feature>
<dbReference type="Proteomes" id="UP000041254">
    <property type="component" value="Unassembled WGS sequence"/>
</dbReference>
<feature type="compositionally biased region" description="Acidic residues" evidence="1">
    <location>
        <begin position="837"/>
        <end position="850"/>
    </location>
</feature>
<feature type="compositionally biased region" description="Basic and acidic residues" evidence="1">
    <location>
        <begin position="352"/>
        <end position="366"/>
    </location>
</feature>
<feature type="region of interest" description="Disordered" evidence="1">
    <location>
        <begin position="227"/>
        <end position="1063"/>
    </location>
</feature>
<feature type="compositionally biased region" description="Basic and acidic residues" evidence="1">
    <location>
        <begin position="603"/>
        <end position="616"/>
    </location>
</feature>
<evidence type="ECO:0000313" key="2">
    <source>
        <dbReference type="EMBL" id="CEM37632.1"/>
    </source>
</evidence>
<organism evidence="2 3">
    <name type="scientific">Vitrella brassicaformis (strain CCMP3155)</name>
    <dbReference type="NCBI Taxonomy" id="1169540"/>
    <lineage>
        <taxon>Eukaryota</taxon>
        <taxon>Sar</taxon>
        <taxon>Alveolata</taxon>
        <taxon>Colpodellida</taxon>
        <taxon>Vitrellaceae</taxon>
        <taxon>Vitrella</taxon>
    </lineage>
</organism>
<feature type="compositionally biased region" description="Basic and acidic residues" evidence="1">
    <location>
        <begin position="523"/>
        <end position="559"/>
    </location>
</feature>
<dbReference type="OMA" id="VEDQMRH"/>
<feature type="compositionally biased region" description="Basic and acidic residues" evidence="1">
    <location>
        <begin position="1560"/>
        <end position="1569"/>
    </location>
</feature>
<feature type="region of interest" description="Disordered" evidence="1">
    <location>
        <begin position="1"/>
        <end position="29"/>
    </location>
</feature>
<feature type="compositionally biased region" description="Low complexity" evidence="1">
    <location>
        <begin position="866"/>
        <end position="876"/>
    </location>
</feature>
<feature type="compositionally biased region" description="Basic and acidic residues" evidence="1">
    <location>
        <begin position="627"/>
        <end position="661"/>
    </location>
</feature>
<reference evidence="2 3" key="1">
    <citation type="submission" date="2014-11" db="EMBL/GenBank/DDBJ databases">
        <authorList>
            <person name="Zhu J."/>
            <person name="Qi W."/>
            <person name="Song R."/>
        </authorList>
    </citation>
    <scope>NUCLEOTIDE SEQUENCE [LARGE SCALE GENOMIC DNA]</scope>
</reference>
<feature type="compositionally biased region" description="Pro residues" evidence="1">
    <location>
        <begin position="1235"/>
        <end position="1247"/>
    </location>
</feature>
<dbReference type="VEuPathDB" id="CryptoDB:Vbra_19336"/>
<feature type="compositionally biased region" description="Basic and acidic residues" evidence="1">
    <location>
        <begin position="1857"/>
        <end position="1870"/>
    </location>
</feature>
<sequence length="1934" mass="211231">MIKKKRRRRARVRAIDDADAPPSSRHPAFSCLDGDWYMCGMPSRYAAAPPSPGDVEQMLQGHSPPRPHEEPPAPLDTEDQDPAGAFLDDSLGLPGPHAAGSEMSGGRIGVDRAVEDQMRHDIDLSSAGNQSPDPGVDIIGLSSVSPPPPAPRHLPPAADRLDEIGHDAAVHDATAMAEAMETLKKGYEMLKEKYVKGERLRKQYEKDIKVLKDPKAWLRVGDEPHLADEYGQPFSPSPQSEAPSHYRRGPPEQAGPIKEGGTLFSPPEAAAATERSVGRGAGLTPAEADAMSAGGGQGLPSSSRQSPAVAEDPSAPQLDEHVRHREHGRGIRVSGEGHATGIDMGAGMRHPLTRDSQDHCTRDRMRQRGGQGDGDGARQPMDVDEEREQGRGGEGAGRDVDMRPRNNAFMREPMHKPSPLFRRGDPQPHPAAAAPSSEVPRDDHSPPRPHTTHPADRTSSPEGKSRDSSDLGIGRLDGGKLKRRPTGGDRSHRPPSPEDQGDEHEETERGAAPRRIAPTFVRSLEDRDQQRDRHTSRGRHRDRDHDGGGEGGARDRDRAQEEEDDDRPKSHPCSQDTLARMERIKLLSKHAGKYDNEGLGAPIERRRPEMKVDPELKFMGGDEVTEEEVRQANREADEEARQRELSQYIDRELARRLREEAPSPPPVQHEEDDDGWGNFGADDEDGPAGAPQEQHHHQQGELLPLPPSLVGSPRSRPSRLRPPGWGLLHVVGLRRGLPRPLSPERDYPLSPMPRGWTSSPSTPLSTPPLTPHWSRLPTPKTPRHRVRPHWALLLSPLTRPSSTSTSRSSSSSSIHNNGQGWMEGVAPTPPLMHHEDVDDGWGDFWGEDESLGGKVEQQSSLERLTSPASRPSSPRALAPPEPLAPPSPLAAHEREHEAAHPEGEGEGERSPSMAMGRPSSPPPLSRPSLEELPSPRLTLESHRRGGVVPPAPLRDAQQRRSLPDEPQAPPLTSRRAIRPPRASFQSFLQLQRERSNDAPRVQLPGPAEGEGRLVGRAPSPAAPPAAVDPGAAGAAVSCVDSGGDSGTELDWSVSRMSASPCRHSPTEAMVAPLAAGSSENADALHVGGLAEEKDKGDTGLDSGDSGADAPTEGQADEEEDIEAILKQQQLMAHELRTIAAETIQRYFRHAKYRRRNASLLTLARSFMAHHPFTQPPYAMIQRPPAAVKAPPRPLRHPGRKTLPDVVQEASTPPRLPRGALREDGREGEGSEEEQSPPPSIRRPPVPVPLIEKPSSDGPCHRSMTPRPTGVSVCEGQRGEKRGLAANSVSPRDEVSVGEQPSPSKGALLDEQDTHPSPKEPTDHDLLPQPPRPSDSPVLRCSIHYSDDRLRGRALRRERDRLQMAFDREHAIRTKAQDALASIWHQQRGFRNALSELEDKNQANLQTKAVLLSALKADRRHVRELEEALKAKTREVEQLQSSLERLTSPHARPSSSRPLPALKPLAPPSPLAAHGQGQRSPSIELGRPFSPPPLSRPSVEELPSPRLTLETHRRGGVVPPAPFPDAQQRRSLPDEPQAPPLTSRRAIRPPRASFQSFLQLQRERSNDTRRVQLPGPPGRCNIKPGPHAAGGDMSGGRIGVGRTVEDQMRHDIDLSSVSNQSPDPGARDRRAGTAPAAFAYPQINGIGEEPHLADEYGQPFSVPPQSEAPSHYRTPARGPPEQSGSLKEGGTLFSPPEAAAAMERNVGRGVDLTPGEADRSRDSSDLGIGRLNGGKLKRRPTGGDCGHRPPSPEDQGDEHEETERGAAPRRTAPSFVESLEDRHCDQQRDRHTSRGRQRDGDHDAAGEGGARGRDHEQEDGDRPKSRPCSQDTLARMKRIKLLSKRVGMYDDEDLGPPMERRRPEMKVDPELKFMGGEEVTEEEVRRAGRSRDSSDLGKLKRRPTGGDRSHRPPSPPLSIFGRRYGVGRWEGTARP</sequence>
<protein>
    <submittedName>
        <fullName evidence="2">Uncharacterized protein</fullName>
    </submittedName>
</protein>
<feature type="compositionally biased region" description="Low complexity" evidence="1">
    <location>
        <begin position="700"/>
        <end position="735"/>
    </location>
</feature>
<feature type="compositionally biased region" description="Basic and acidic residues" evidence="1">
    <location>
        <begin position="1219"/>
        <end position="1228"/>
    </location>
</feature>
<feature type="compositionally biased region" description="Low complexity" evidence="1">
    <location>
        <begin position="1447"/>
        <end position="1463"/>
    </location>
</feature>
<feature type="region of interest" description="Disordered" evidence="1">
    <location>
        <begin position="123"/>
        <end position="152"/>
    </location>
</feature>
<name>A0A0G4H1Y1_VITBC</name>
<feature type="compositionally biased region" description="Basic and acidic residues" evidence="1">
    <location>
        <begin position="1778"/>
        <end position="1823"/>
    </location>
</feature>
<feature type="compositionally biased region" description="Low complexity" evidence="1">
    <location>
        <begin position="1024"/>
        <end position="1037"/>
    </location>
</feature>
<feature type="region of interest" description="Disordered" evidence="1">
    <location>
        <begin position="1648"/>
        <end position="1934"/>
    </location>
</feature>
<feature type="compositionally biased region" description="Low complexity" evidence="1">
    <location>
        <begin position="926"/>
        <end position="938"/>
    </location>
</feature>
<feature type="compositionally biased region" description="Basic and acidic residues" evidence="1">
    <location>
        <begin position="388"/>
        <end position="404"/>
    </location>
</feature>
<feature type="compositionally biased region" description="Acidic residues" evidence="1">
    <location>
        <begin position="670"/>
        <end position="686"/>
    </location>
</feature>
<dbReference type="EMBL" id="CDMY01000947">
    <property type="protein sequence ID" value="CEM37632.1"/>
    <property type="molecule type" value="Genomic_DNA"/>
</dbReference>
<evidence type="ECO:0000256" key="1">
    <source>
        <dbReference type="SAM" id="MobiDB-lite"/>
    </source>
</evidence>
<gene>
    <name evidence="2" type="ORF">Vbra_19336</name>
</gene>
<feature type="compositionally biased region" description="Basic and acidic residues" evidence="1">
    <location>
        <begin position="891"/>
        <end position="909"/>
    </location>
</feature>
<accession>A0A0G4H1Y1</accession>
<evidence type="ECO:0000313" key="3">
    <source>
        <dbReference type="Proteomes" id="UP000041254"/>
    </source>
</evidence>
<feature type="compositionally biased region" description="Low complexity" evidence="1">
    <location>
        <begin position="792"/>
        <end position="813"/>
    </location>
</feature>
<feature type="region of interest" description="Disordered" evidence="1">
    <location>
        <begin position="1185"/>
        <end position="1337"/>
    </location>
</feature>
<feature type="region of interest" description="Disordered" evidence="1">
    <location>
        <begin position="1433"/>
        <end position="1598"/>
    </location>
</feature>
<dbReference type="InParanoid" id="A0A0G4H1Y1"/>
<feature type="compositionally biased region" description="Basic and acidic residues" evidence="1">
    <location>
        <begin position="1311"/>
        <end position="1325"/>
    </location>
</feature>
<feature type="region of interest" description="Disordered" evidence="1">
    <location>
        <begin position="42"/>
        <end position="88"/>
    </location>
</feature>